<dbReference type="EMBL" id="CP042806">
    <property type="protein sequence ID" value="QEE30463.1"/>
    <property type="molecule type" value="Genomic_DNA"/>
</dbReference>
<feature type="domain" description="MOSC" evidence="1">
    <location>
        <begin position="95"/>
        <end position="230"/>
    </location>
</feature>
<dbReference type="OrthoDB" id="9786134at2"/>
<dbReference type="InterPro" id="IPR005302">
    <property type="entry name" value="MoCF_Sase_C"/>
</dbReference>
<dbReference type="AlphaFoldDB" id="A0A5B9EE85"/>
<dbReference type="PANTHER" id="PTHR30212">
    <property type="entry name" value="PROTEIN YIIM"/>
    <property type="match status" value="1"/>
</dbReference>
<dbReference type="Proteomes" id="UP000321820">
    <property type="component" value="Chromosome"/>
</dbReference>
<name>A0A5B9EE85_9BACT</name>
<dbReference type="PANTHER" id="PTHR30212:SF2">
    <property type="entry name" value="PROTEIN YIIM"/>
    <property type="match status" value="1"/>
</dbReference>
<evidence type="ECO:0000313" key="3">
    <source>
        <dbReference type="Proteomes" id="UP000321820"/>
    </source>
</evidence>
<sequence>MTRSHSPAPVCCCWPLQLRPHGSLLRVRLALSQWRRSATIDFVASSDAPETSNLFDRSKGRCSVSGVGKVYSVNVGKPREVEFFGKVVSTAIFKESVSGAVTARHLGLEGDKQADLTVHGGPQKAVYFYPREHYAMWEKLLGIGPLAPGAFGENITSEGFSEADLCIGDVIQIGSTLLQVLQPRSPCYKLQIKFQRPDMVALFVHQNRPGWYASVVQEGSLTAGDEITIVSRAPEQISVADIWRYSLVEDADLETQQRVRALELLPGFWKKQILRSEFSSAM</sequence>
<dbReference type="PROSITE" id="PS51340">
    <property type="entry name" value="MOSC"/>
    <property type="match status" value="1"/>
</dbReference>
<keyword evidence="3" id="KW-1185">Reference proteome</keyword>
<reference evidence="2 3" key="1">
    <citation type="submission" date="2019-08" db="EMBL/GenBank/DDBJ databases">
        <title>Complete genome sequence of Terriglobus albidus strain ORNL.</title>
        <authorList>
            <person name="Podar M."/>
        </authorList>
    </citation>
    <scope>NUCLEOTIDE SEQUENCE [LARGE SCALE GENOMIC DNA]</scope>
    <source>
        <strain evidence="2 3">ORNL</strain>
    </source>
</reference>
<evidence type="ECO:0000259" key="1">
    <source>
        <dbReference type="PROSITE" id="PS51340"/>
    </source>
</evidence>
<proteinExistence type="predicted"/>
<dbReference type="InterPro" id="IPR052353">
    <property type="entry name" value="Benzoxazolinone_Detox_Enz"/>
</dbReference>
<accession>A0A5B9EE85</accession>
<dbReference type="InterPro" id="IPR011037">
    <property type="entry name" value="Pyrv_Knase-like_insert_dom_sf"/>
</dbReference>
<dbReference type="KEGG" id="talb:FTW19_22250"/>
<evidence type="ECO:0000313" key="2">
    <source>
        <dbReference type="EMBL" id="QEE30463.1"/>
    </source>
</evidence>
<organism evidence="2 3">
    <name type="scientific">Terriglobus albidus</name>
    <dbReference type="NCBI Taxonomy" id="1592106"/>
    <lineage>
        <taxon>Bacteria</taxon>
        <taxon>Pseudomonadati</taxon>
        <taxon>Acidobacteriota</taxon>
        <taxon>Terriglobia</taxon>
        <taxon>Terriglobales</taxon>
        <taxon>Acidobacteriaceae</taxon>
        <taxon>Terriglobus</taxon>
    </lineage>
</organism>
<gene>
    <name evidence="2" type="ORF">FTW19_22250</name>
</gene>
<dbReference type="Gene3D" id="2.40.33.20">
    <property type="entry name" value="PK beta-barrel domain-like"/>
    <property type="match status" value="1"/>
</dbReference>
<dbReference type="GO" id="GO:0030151">
    <property type="term" value="F:molybdenum ion binding"/>
    <property type="evidence" value="ECO:0007669"/>
    <property type="project" value="InterPro"/>
</dbReference>
<dbReference type="Pfam" id="PF03473">
    <property type="entry name" value="MOSC"/>
    <property type="match status" value="1"/>
</dbReference>
<dbReference type="GO" id="GO:0030170">
    <property type="term" value="F:pyridoxal phosphate binding"/>
    <property type="evidence" value="ECO:0007669"/>
    <property type="project" value="InterPro"/>
</dbReference>
<dbReference type="GO" id="GO:0003824">
    <property type="term" value="F:catalytic activity"/>
    <property type="evidence" value="ECO:0007669"/>
    <property type="project" value="InterPro"/>
</dbReference>
<dbReference type="SUPFAM" id="SSF50800">
    <property type="entry name" value="PK beta-barrel domain-like"/>
    <property type="match status" value="1"/>
</dbReference>
<protein>
    <submittedName>
        <fullName evidence="2">MOSC domain-containing protein</fullName>
    </submittedName>
</protein>